<feature type="domain" description="ABM" evidence="1">
    <location>
        <begin position="1"/>
        <end position="65"/>
    </location>
</feature>
<evidence type="ECO:0000259" key="1">
    <source>
        <dbReference type="Pfam" id="PF03992"/>
    </source>
</evidence>
<dbReference type="InterPro" id="IPR011008">
    <property type="entry name" value="Dimeric_a/b-barrel"/>
</dbReference>
<sequence>MYVRTTYATGDPARLDSVAEAISTEGRRLLSEEPGYRGMGLFVDRELGKLLVGSWWEDEESLRASDDHLRERRAELLAPFAGTVATDSWEAAVVSPPESLGPRAGFRLVRLEFDPADTDRLVETFREAALPGLRKIPGFAGVSLLVDRAGGRASVGAFYTDREALAASRGAVAAVREKATAQARVITRSIEEFEVLVARVAGRS</sequence>
<gene>
    <name evidence="2" type="ORF">GCM10010346_38720</name>
</gene>
<protein>
    <recommendedName>
        <fullName evidence="1">ABM domain-containing protein</fullName>
    </recommendedName>
</protein>
<evidence type="ECO:0000313" key="3">
    <source>
        <dbReference type="Proteomes" id="UP000599437"/>
    </source>
</evidence>
<dbReference type="Pfam" id="PF03992">
    <property type="entry name" value="ABM"/>
    <property type="match status" value="1"/>
</dbReference>
<evidence type="ECO:0000313" key="2">
    <source>
        <dbReference type="EMBL" id="GHB11713.1"/>
    </source>
</evidence>
<name>A0ABQ3DVF2_9ACTN</name>
<dbReference type="EMBL" id="BMVO01000012">
    <property type="protein sequence ID" value="GHB11713.1"/>
    <property type="molecule type" value="Genomic_DNA"/>
</dbReference>
<keyword evidence="3" id="KW-1185">Reference proteome</keyword>
<comment type="caution">
    <text evidence="2">The sequence shown here is derived from an EMBL/GenBank/DDBJ whole genome shotgun (WGS) entry which is preliminary data.</text>
</comment>
<proteinExistence type="predicted"/>
<reference evidence="3" key="1">
    <citation type="journal article" date="2019" name="Int. J. Syst. Evol. Microbiol.">
        <title>The Global Catalogue of Microorganisms (GCM) 10K type strain sequencing project: providing services to taxonomists for standard genome sequencing and annotation.</title>
        <authorList>
            <consortium name="The Broad Institute Genomics Platform"/>
            <consortium name="The Broad Institute Genome Sequencing Center for Infectious Disease"/>
            <person name="Wu L."/>
            <person name="Ma J."/>
        </authorList>
    </citation>
    <scope>NUCLEOTIDE SEQUENCE [LARGE SCALE GENOMIC DNA]</scope>
    <source>
        <strain evidence="3">JCM 4737</strain>
    </source>
</reference>
<dbReference type="Gene3D" id="3.30.70.100">
    <property type="match status" value="1"/>
</dbReference>
<accession>A0ABQ3DVF2</accession>
<dbReference type="SUPFAM" id="SSF54909">
    <property type="entry name" value="Dimeric alpha+beta barrel"/>
    <property type="match status" value="2"/>
</dbReference>
<dbReference type="Proteomes" id="UP000599437">
    <property type="component" value="Unassembled WGS sequence"/>
</dbReference>
<dbReference type="RefSeq" id="WP_138898324.1">
    <property type="nucleotide sequence ID" value="NZ_BMVO01000012.1"/>
</dbReference>
<dbReference type="InterPro" id="IPR007138">
    <property type="entry name" value="ABM_dom"/>
</dbReference>
<organism evidence="2 3">
    <name type="scientific">Streptomyces chryseus</name>
    <dbReference type="NCBI Taxonomy" id="68186"/>
    <lineage>
        <taxon>Bacteria</taxon>
        <taxon>Bacillati</taxon>
        <taxon>Actinomycetota</taxon>
        <taxon>Actinomycetes</taxon>
        <taxon>Kitasatosporales</taxon>
        <taxon>Streptomycetaceae</taxon>
        <taxon>Streptomyces</taxon>
    </lineage>
</organism>